<gene>
    <name evidence="1" type="ORF">M378DRAFT_169048</name>
</gene>
<evidence type="ECO:0000313" key="2">
    <source>
        <dbReference type="Proteomes" id="UP000054549"/>
    </source>
</evidence>
<organism evidence="1 2">
    <name type="scientific">Amanita muscaria (strain Koide BX008)</name>
    <dbReference type="NCBI Taxonomy" id="946122"/>
    <lineage>
        <taxon>Eukaryota</taxon>
        <taxon>Fungi</taxon>
        <taxon>Dikarya</taxon>
        <taxon>Basidiomycota</taxon>
        <taxon>Agaricomycotina</taxon>
        <taxon>Agaricomycetes</taxon>
        <taxon>Agaricomycetidae</taxon>
        <taxon>Agaricales</taxon>
        <taxon>Pluteineae</taxon>
        <taxon>Amanitaceae</taxon>
        <taxon>Amanita</taxon>
    </lineage>
</organism>
<accession>A0A0C2WTI8</accession>
<dbReference type="HOGENOM" id="CLU_2621541_0_0_1"/>
<keyword evidence="2" id="KW-1185">Reference proteome</keyword>
<name>A0A0C2WTI8_AMAMK</name>
<dbReference type="Proteomes" id="UP000054549">
    <property type="component" value="Unassembled WGS sequence"/>
</dbReference>
<evidence type="ECO:0000313" key="1">
    <source>
        <dbReference type="EMBL" id="KIL59653.1"/>
    </source>
</evidence>
<dbReference type="AlphaFoldDB" id="A0A0C2WTI8"/>
<sequence>MPKCLFSTDGTAVCLSLEATPSTVGQFHESFQTQGNSRRTCDGLLFLLNSPIKYGSSSHANNWVVKDKIFTNMLCLNL</sequence>
<protein>
    <submittedName>
        <fullName evidence="1">Uncharacterized protein</fullName>
    </submittedName>
</protein>
<reference evidence="1 2" key="1">
    <citation type="submission" date="2014-04" db="EMBL/GenBank/DDBJ databases">
        <title>Evolutionary Origins and Diversification of the Mycorrhizal Mutualists.</title>
        <authorList>
            <consortium name="DOE Joint Genome Institute"/>
            <consortium name="Mycorrhizal Genomics Consortium"/>
            <person name="Kohler A."/>
            <person name="Kuo A."/>
            <person name="Nagy L.G."/>
            <person name="Floudas D."/>
            <person name="Copeland A."/>
            <person name="Barry K.W."/>
            <person name="Cichocki N."/>
            <person name="Veneault-Fourrey C."/>
            <person name="LaButti K."/>
            <person name="Lindquist E.A."/>
            <person name="Lipzen A."/>
            <person name="Lundell T."/>
            <person name="Morin E."/>
            <person name="Murat C."/>
            <person name="Riley R."/>
            <person name="Ohm R."/>
            <person name="Sun H."/>
            <person name="Tunlid A."/>
            <person name="Henrissat B."/>
            <person name="Grigoriev I.V."/>
            <person name="Hibbett D.S."/>
            <person name="Martin F."/>
        </authorList>
    </citation>
    <scope>NUCLEOTIDE SEQUENCE [LARGE SCALE GENOMIC DNA]</scope>
    <source>
        <strain evidence="1 2">Koide BX008</strain>
    </source>
</reference>
<dbReference type="EMBL" id="KN818312">
    <property type="protein sequence ID" value="KIL59653.1"/>
    <property type="molecule type" value="Genomic_DNA"/>
</dbReference>
<dbReference type="InParanoid" id="A0A0C2WTI8"/>
<proteinExistence type="predicted"/>